<evidence type="ECO:0000259" key="2">
    <source>
        <dbReference type="PROSITE" id="PS51480"/>
    </source>
</evidence>
<dbReference type="AlphaFoldDB" id="A0A7T1TCV9"/>
<dbReference type="PROSITE" id="PS51480">
    <property type="entry name" value="DHAL"/>
    <property type="match status" value="1"/>
</dbReference>
<sequence>MRPLLGGARPLAERSIGTPDPGAVSPAAVLEAVLDAGPGADSGPSGHPSGAPTR</sequence>
<organism evidence="3 4">
    <name type="scientific">Streptomyces bathyalis</name>
    <dbReference type="NCBI Taxonomy" id="2710756"/>
    <lineage>
        <taxon>Bacteria</taxon>
        <taxon>Bacillati</taxon>
        <taxon>Actinomycetota</taxon>
        <taxon>Actinomycetes</taxon>
        <taxon>Kitasatosporales</taxon>
        <taxon>Streptomycetaceae</taxon>
        <taxon>Streptomyces</taxon>
    </lineage>
</organism>
<evidence type="ECO:0000313" key="3">
    <source>
        <dbReference type="EMBL" id="QPP10648.1"/>
    </source>
</evidence>
<dbReference type="GO" id="GO:0006071">
    <property type="term" value="P:glycerol metabolic process"/>
    <property type="evidence" value="ECO:0007669"/>
    <property type="project" value="InterPro"/>
</dbReference>
<accession>A0A7T1TCV9</accession>
<proteinExistence type="predicted"/>
<keyword evidence="4" id="KW-1185">Reference proteome</keyword>
<reference evidence="4" key="1">
    <citation type="submission" date="2020-02" db="EMBL/GenBank/DDBJ databases">
        <title>Streptomyces sp. ASO4wet.</title>
        <authorList>
            <person name="Risdian C."/>
            <person name="Landwehr W."/>
            <person name="Schupp P."/>
            <person name="Wink J."/>
        </authorList>
    </citation>
    <scope>NUCLEOTIDE SEQUENCE [LARGE SCALE GENOMIC DNA]</scope>
    <source>
        <strain evidence="4">ASO4wet</strain>
    </source>
</reference>
<dbReference type="Gene3D" id="1.25.40.340">
    <property type="match status" value="1"/>
</dbReference>
<dbReference type="SUPFAM" id="SSF101473">
    <property type="entry name" value="DhaL-like"/>
    <property type="match status" value="1"/>
</dbReference>
<dbReference type="InterPro" id="IPR036117">
    <property type="entry name" value="DhaL_dom_sf"/>
</dbReference>
<feature type="region of interest" description="Disordered" evidence="1">
    <location>
        <begin position="1"/>
        <end position="24"/>
    </location>
</feature>
<name>A0A7T1TCV9_9ACTN</name>
<dbReference type="EMBL" id="CP048882">
    <property type="protein sequence ID" value="QPP10648.1"/>
    <property type="molecule type" value="Genomic_DNA"/>
</dbReference>
<dbReference type="KEGG" id="sbat:G4Z16_12640"/>
<dbReference type="Proteomes" id="UP000595046">
    <property type="component" value="Chromosome"/>
</dbReference>
<evidence type="ECO:0000313" key="4">
    <source>
        <dbReference type="Proteomes" id="UP000595046"/>
    </source>
</evidence>
<protein>
    <submittedName>
        <fullName evidence="3">DAK2 domain-containing protein</fullName>
    </submittedName>
</protein>
<gene>
    <name evidence="3" type="ORF">G4Z16_12640</name>
</gene>
<dbReference type="InterPro" id="IPR004007">
    <property type="entry name" value="DhaL_dom"/>
</dbReference>
<evidence type="ECO:0000256" key="1">
    <source>
        <dbReference type="SAM" id="MobiDB-lite"/>
    </source>
</evidence>
<feature type="domain" description="DhaL" evidence="2">
    <location>
        <begin position="1"/>
        <end position="35"/>
    </location>
</feature>
<feature type="region of interest" description="Disordered" evidence="1">
    <location>
        <begin position="35"/>
        <end position="54"/>
    </location>
</feature>
<dbReference type="GO" id="GO:0004371">
    <property type="term" value="F:glycerone kinase activity"/>
    <property type="evidence" value="ECO:0007669"/>
    <property type="project" value="InterPro"/>
</dbReference>